<dbReference type="PANTHER" id="PTHR38479">
    <property type="entry name" value="LMO0824 PROTEIN"/>
    <property type="match status" value="1"/>
</dbReference>
<dbReference type="InterPro" id="IPR009351">
    <property type="entry name" value="AlkZ-like"/>
</dbReference>
<evidence type="ECO:0000313" key="1">
    <source>
        <dbReference type="EMBL" id="TWG24837.1"/>
    </source>
</evidence>
<keyword evidence="1" id="KW-0238">DNA-binding</keyword>
<keyword evidence="2" id="KW-1185">Reference proteome</keyword>
<evidence type="ECO:0000313" key="2">
    <source>
        <dbReference type="Proteomes" id="UP000320239"/>
    </source>
</evidence>
<proteinExistence type="predicted"/>
<comment type="caution">
    <text evidence="1">The sequence shown here is derived from an EMBL/GenBank/DDBJ whole genome shotgun (WGS) entry which is preliminary data.</text>
</comment>
<dbReference type="AlphaFoldDB" id="A0A561WLT8"/>
<reference evidence="1 2" key="1">
    <citation type="submission" date="2019-06" db="EMBL/GenBank/DDBJ databases">
        <title>Sequencing the genomes of 1000 actinobacteria strains.</title>
        <authorList>
            <person name="Klenk H.-P."/>
        </authorList>
    </citation>
    <scope>NUCLEOTIDE SEQUENCE [LARGE SCALE GENOMIC DNA]</scope>
    <source>
        <strain evidence="1 2">DSM 43866</strain>
    </source>
</reference>
<dbReference type="Proteomes" id="UP000320239">
    <property type="component" value="Unassembled WGS sequence"/>
</dbReference>
<dbReference type="RefSeq" id="WP_122977888.1">
    <property type="nucleotide sequence ID" value="NZ_BOMX01000133.1"/>
</dbReference>
<organism evidence="1 2">
    <name type="scientific">Actinoplanes teichomyceticus</name>
    <dbReference type="NCBI Taxonomy" id="1867"/>
    <lineage>
        <taxon>Bacteria</taxon>
        <taxon>Bacillati</taxon>
        <taxon>Actinomycetota</taxon>
        <taxon>Actinomycetes</taxon>
        <taxon>Micromonosporales</taxon>
        <taxon>Micromonosporaceae</taxon>
        <taxon>Actinoplanes</taxon>
    </lineage>
</organism>
<gene>
    <name evidence="1" type="ORF">FHX34_1021400</name>
</gene>
<dbReference type="GO" id="GO:0003677">
    <property type="term" value="F:DNA binding"/>
    <property type="evidence" value="ECO:0007669"/>
    <property type="project" value="UniProtKB-KW"/>
</dbReference>
<dbReference type="EMBL" id="VIWY01000002">
    <property type="protein sequence ID" value="TWG24837.1"/>
    <property type="molecule type" value="Genomic_DNA"/>
</dbReference>
<dbReference type="OrthoDB" id="9148135at2"/>
<dbReference type="PANTHER" id="PTHR38479:SF2">
    <property type="entry name" value="WINGED HELIX DNA-BINDING DOMAIN-CONTAINING PROTEIN"/>
    <property type="match status" value="1"/>
</dbReference>
<accession>A0A561WLT8</accession>
<name>A0A561WLT8_ACTTI</name>
<dbReference type="Pfam" id="PF06224">
    <property type="entry name" value="AlkZ-like"/>
    <property type="match status" value="1"/>
</dbReference>
<sequence>MTSLLLGPHPGSAPGDVRGVTEWFGAMQAQDLNSVLWSLGARLPGRTQPEIVAETERRDVVRTWPMRGTVHLVPSADAHWMLELTGVRALAGAARRREFLGLSEADADRAAEILGATLAGGGRMTRSECMAAIGEGGVAVAGQLGYHLLWYASQRGVTAIAPNRGTEQTFVLLDDWAPTRNKPSREEALAILARRYFRSHGPTTVKDFAGWTMLPVTDARAGIAAAGLVAVDVDGIPMWADPEVLDAGPVRGWHALPGFDEYLLGYKDRAMMATPEHLRSIIPGGNGVFQATLVRDGRVMAVWKRTLGKRAVTVTVSPLEPFTAADWVSAERALEPFAAFVGLPLTVKRLE</sequence>
<protein>
    <submittedName>
        <fullName evidence="1">Winged helix DNA-binding protein</fullName>
    </submittedName>
</protein>